<proteinExistence type="predicted"/>
<gene>
    <name evidence="1" type="ORF">C7389_12431</name>
</gene>
<dbReference type="EMBL" id="SNVV01000024">
    <property type="protein sequence ID" value="TDN46871.1"/>
    <property type="molecule type" value="Genomic_DNA"/>
</dbReference>
<comment type="caution">
    <text evidence="1">The sequence shown here is derived from an EMBL/GenBank/DDBJ whole genome shotgun (WGS) entry which is preliminary data.</text>
</comment>
<protein>
    <submittedName>
        <fullName evidence="1">Uncharacterized protein</fullName>
    </submittedName>
</protein>
<sequence>MKAAFPRRSGFLGGIHKLFDEELNTADYGKTLDGRRVCLGMTAGL</sequence>
<keyword evidence="2" id="KW-1185">Reference proteome</keyword>
<evidence type="ECO:0000313" key="1">
    <source>
        <dbReference type="EMBL" id="TDN46871.1"/>
    </source>
</evidence>
<dbReference type="Proteomes" id="UP000295129">
    <property type="component" value="Unassembled WGS sequence"/>
</dbReference>
<name>A0A4R6DPF1_9RHOO</name>
<reference evidence="1 2" key="1">
    <citation type="submission" date="2019-03" db="EMBL/GenBank/DDBJ databases">
        <title>Genomic Encyclopedia of Type Strains, Phase IV (KMG-IV): sequencing the most valuable type-strain genomes for metagenomic binning, comparative biology and taxonomic classification.</title>
        <authorList>
            <person name="Goeker M."/>
        </authorList>
    </citation>
    <scope>NUCLEOTIDE SEQUENCE [LARGE SCALE GENOMIC DNA]</scope>
    <source>
        <strain evidence="1 2">DSM 12121</strain>
    </source>
</reference>
<organism evidence="1 2">
    <name type="scientific">Azoarcus indigens</name>
    <dbReference type="NCBI Taxonomy" id="29545"/>
    <lineage>
        <taxon>Bacteria</taxon>
        <taxon>Pseudomonadati</taxon>
        <taxon>Pseudomonadota</taxon>
        <taxon>Betaproteobacteria</taxon>
        <taxon>Rhodocyclales</taxon>
        <taxon>Zoogloeaceae</taxon>
        <taxon>Azoarcus</taxon>
    </lineage>
</organism>
<accession>A0A4R6DPF1</accession>
<evidence type="ECO:0000313" key="2">
    <source>
        <dbReference type="Proteomes" id="UP000295129"/>
    </source>
</evidence>
<dbReference type="AlphaFoldDB" id="A0A4R6DPF1"/>